<sequence>MDVKRLILVVGCSLFWIGCSTTNKKPPFEHWNQFGSKPYLQPKVIKEGHTQVVFIRDKDGLKGPAANVFIEGHYLTSLLPGSFKALQLCSRPTHINAIYTQSAFNYANARRLNSTQSLTEGTTQYFRLVGGNNQAIQVQELTETQAQALLPDLKEAVATKSRVKETEECTQPVYVQVPVKTVLKKYTLQASTLFNYAKSGPNDLTSQGRKEVAEIASEITQDQEAISHIAVIGYTDPVGSDNSNQQLAQRRAETVRALLVQNGVMKKNILVEGRGEQELVVSDCDQKYANDKAAREQCDFPNRRVEIITYGIKVE</sequence>
<dbReference type="InterPro" id="IPR006664">
    <property type="entry name" value="OMP_bac"/>
</dbReference>
<dbReference type="CDD" id="cd07185">
    <property type="entry name" value="OmpA_C-like"/>
    <property type="match status" value="1"/>
</dbReference>
<dbReference type="Gene3D" id="3.30.1330.60">
    <property type="entry name" value="OmpA-like domain"/>
    <property type="match status" value="1"/>
</dbReference>
<dbReference type="PRINTS" id="PR01021">
    <property type="entry name" value="OMPADOMAIN"/>
</dbReference>
<dbReference type="PANTHER" id="PTHR30329:SF21">
    <property type="entry name" value="LIPOPROTEIN YIAD-RELATED"/>
    <property type="match status" value="1"/>
</dbReference>
<dbReference type="Pfam" id="PF00691">
    <property type="entry name" value="OmpA"/>
    <property type="match status" value="1"/>
</dbReference>
<dbReference type="SUPFAM" id="SSF103088">
    <property type="entry name" value="OmpA-like"/>
    <property type="match status" value="1"/>
</dbReference>
<dbReference type="Proteomes" id="UP000325788">
    <property type="component" value="Unassembled WGS sequence"/>
</dbReference>
<keyword evidence="3" id="KW-0998">Cell outer membrane</keyword>
<dbReference type="GO" id="GO:0009279">
    <property type="term" value="C:cell outer membrane"/>
    <property type="evidence" value="ECO:0007669"/>
    <property type="project" value="UniProtKB-SubCell"/>
</dbReference>
<accession>A0A5N4WAB8</accession>
<feature type="domain" description="OmpA-like" evidence="5">
    <location>
        <begin position="181"/>
        <end position="313"/>
    </location>
</feature>
<dbReference type="PROSITE" id="PS51123">
    <property type="entry name" value="OMPA_2"/>
    <property type="match status" value="1"/>
</dbReference>
<evidence type="ECO:0000259" key="5">
    <source>
        <dbReference type="PROSITE" id="PS51123"/>
    </source>
</evidence>
<keyword evidence="2 4" id="KW-0472">Membrane</keyword>
<evidence type="ECO:0000256" key="2">
    <source>
        <dbReference type="ARBA" id="ARBA00023136"/>
    </source>
</evidence>
<dbReference type="InterPro" id="IPR036737">
    <property type="entry name" value="OmpA-like_sf"/>
</dbReference>
<dbReference type="InterPro" id="IPR006665">
    <property type="entry name" value="OmpA-like"/>
</dbReference>
<organism evidence="6 7">
    <name type="scientific">Acinetobacter tandoii</name>
    <dbReference type="NCBI Taxonomy" id="202954"/>
    <lineage>
        <taxon>Bacteria</taxon>
        <taxon>Pseudomonadati</taxon>
        <taxon>Pseudomonadota</taxon>
        <taxon>Gammaproteobacteria</taxon>
        <taxon>Moraxellales</taxon>
        <taxon>Moraxellaceae</taxon>
        <taxon>Acinetobacter</taxon>
    </lineage>
</organism>
<gene>
    <name evidence="6" type="ORF">F4W09_15170</name>
</gene>
<dbReference type="EMBL" id="VXLD01000015">
    <property type="protein sequence ID" value="KAB1852085.1"/>
    <property type="molecule type" value="Genomic_DNA"/>
</dbReference>
<evidence type="ECO:0000256" key="4">
    <source>
        <dbReference type="PROSITE-ProRule" id="PRU00473"/>
    </source>
</evidence>
<evidence type="ECO:0000256" key="1">
    <source>
        <dbReference type="ARBA" id="ARBA00004442"/>
    </source>
</evidence>
<comment type="caution">
    <text evidence="6">The sequence shown here is derived from an EMBL/GenBank/DDBJ whole genome shotgun (WGS) entry which is preliminary data.</text>
</comment>
<name>A0A5N4WAB8_9GAMM</name>
<dbReference type="RefSeq" id="WP_151505276.1">
    <property type="nucleotide sequence ID" value="NZ_VXLD01000015.1"/>
</dbReference>
<protein>
    <submittedName>
        <fullName evidence="6">OmpA family protein</fullName>
    </submittedName>
</protein>
<dbReference type="AlphaFoldDB" id="A0A5N4WAB8"/>
<dbReference type="InterPro" id="IPR050330">
    <property type="entry name" value="Bact_OuterMem_StrucFunc"/>
</dbReference>
<comment type="subcellular location">
    <subcellularLocation>
        <location evidence="1">Cell outer membrane</location>
    </subcellularLocation>
</comment>
<dbReference type="PROSITE" id="PS51257">
    <property type="entry name" value="PROKAR_LIPOPROTEIN"/>
    <property type="match status" value="1"/>
</dbReference>
<proteinExistence type="predicted"/>
<reference evidence="6 7" key="1">
    <citation type="submission" date="2019-09" db="EMBL/GenBank/DDBJ databases">
        <title>Draft genome sequence of Acinetobacter tandoii W4-4-4 isolated from environmental water sample.</title>
        <authorList>
            <person name="Wee S.K."/>
            <person name="Yan B."/>
            <person name="Mustaffa S.B."/>
            <person name="Yap E.P.H."/>
        </authorList>
    </citation>
    <scope>NUCLEOTIDE SEQUENCE [LARGE SCALE GENOMIC DNA]</scope>
    <source>
        <strain evidence="6 7">W4-4-4</strain>
    </source>
</reference>
<evidence type="ECO:0000256" key="3">
    <source>
        <dbReference type="ARBA" id="ARBA00023237"/>
    </source>
</evidence>
<evidence type="ECO:0000313" key="6">
    <source>
        <dbReference type="EMBL" id="KAB1852085.1"/>
    </source>
</evidence>
<evidence type="ECO:0000313" key="7">
    <source>
        <dbReference type="Proteomes" id="UP000325788"/>
    </source>
</evidence>
<dbReference type="PANTHER" id="PTHR30329">
    <property type="entry name" value="STATOR ELEMENT OF FLAGELLAR MOTOR COMPLEX"/>
    <property type="match status" value="1"/>
</dbReference>